<comment type="caution">
    <text evidence="3">The sequence shown here is derived from an EMBL/GenBank/DDBJ whole genome shotgun (WGS) entry which is preliminary data.</text>
</comment>
<evidence type="ECO:0000313" key="4">
    <source>
        <dbReference type="Proteomes" id="UP001553031"/>
    </source>
</evidence>
<accession>A0ABV3KDN2</accession>
<keyword evidence="1" id="KW-0560">Oxidoreductase</keyword>
<dbReference type="Gene3D" id="3.20.20.100">
    <property type="entry name" value="NADP-dependent oxidoreductase domain"/>
    <property type="match status" value="1"/>
</dbReference>
<feature type="domain" description="NADP-dependent oxidoreductase" evidence="2">
    <location>
        <begin position="25"/>
        <end position="304"/>
    </location>
</feature>
<dbReference type="SUPFAM" id="SSF51430">
    <property type="entry name" value="NAD(P)-linked oxidoreductase"/>
    <property type="match status" value="1"/>
</dbReference>
<name>A0ABV3KDN2_9MICC</name>
<dbReference type="InterPro" id="IPR050523">
    <property type="entry name" value="AKR_Detox_Biosynth"/>
</dbReference>
<dbReference type="Proteomes" id="UP001553031">
    <property type="component" value="Unassembled WGS sequence"/>
</dbReference>
<dbReference type="InterPro" id="IPR020471">
    <property type="entry name" value="AKR"/>
</dbReference>
<dbReference type="CDD" id="cd19088">
    <property type="entry name" value="AKR_AKR13B1"/>
    <property type="match status" value="1"/>
</dbReference>
<evidence type="ECO:0000256" key="1">
    <source>
        <dbReference type="ARBA" id="ARBA00023002"/>
    </source>
</evidence>
<dbReference type="PANTHER" id="PTHR43364">
    <property type="entry name" value="NADH-SPECIFIC METHYLGLYOXAL REDUCTASE-RELATED"/>
    <property type="match status" value="1"/>
</dbReference>
<sequence length="305" mass="32469">MTTFQGPPAEKAGCVGIGSRDVARMGYGLGSLTRAASSGADGFDAGVRLLRQAGDLGVTFYDTAQFYGAGVANRLLARAFGADRDAVFYASKVGARPLPEGPAPMTAAQKPSELRDAVHENLRSLGTDHLDLVYLRRMDMQPGLVIEDSSDQKIPLEDQLAELVALRDSGDIGAIGLSHVSLEQFRAALPAGIAAVSNIHNLLHREHEDLLRLAEEHDVVWSPYFPLGGGGYAGLPKVTEDPRVREIAEQLGRTPNQVGLAWVLARSPQSLVISGTASPDHLRENVEAAGVHLPDEALRELDAAA</sequence>
<dbReference type="InterPro" id="IPR023210">
    <property type="entry name" value="NADP_OxRdtase_dom"/>
</dbReference>
<dbReference type="PRINTS" id="PR00069">
    <property type="entry name" value="ALDKETRDTASE"/>
</dbReference>
<dbReference type="PANTHER" id="PTHR43364:SF4">
    <property type="entry name" value="NAD(P)-LINKED OXIDOREDUCTASE SUPERFAMILY PROTEIN"/>
    <property type="match status" value="1"/>
</dbReference>
<reference evidence="3 4" key="1">
    <citation type="submission" date="2024-06" db="EMBL/GenBank/DDBJ databases">
        <title>The Natural Products Discovery Center: Release of the First 8490 Sequenced Strains for Exploring Actinobacteria Biosynthetic Diversity.</title>
        <authorList>
            <person name="Kalkreuter E."/>
            <person name="Kautsar S.A."/>
            <person name="Yang D."/>
            <person name="Bader C.D."/>
            <person name="Teijaro C.N."/>
            <person name="Fluegel L."/>
            <person name="Davis C.M."/>
            <person name="Simpson J.R."/>
            <person name="Lauterbach L."/>
            <person name="Steele A.D."/>
            <person name="Gui C."/>
            <person name="Meng S."/>
            <person name="Li G."/>
            <person name="Viehrig K."/>
            <person name="Ye F."/>
            <person name="Su P."/>
            <person name="Kiefer A.F."/>
            <person name="Nichols A."/>
            <person name="Cepeda A.J."/>
            <person name="Yan W."/>
            <person name="Fan B."/>
            <person name="Jiang Y."/>
            <person name="Adhikari A."/>
            <person name="Zheng C.-J."/>
            <person name="Schuster L."/>
            <person name="Cowan T.M."/>
            <person name="Smanski M.J."/>
            <person name="Chevrette M.G."/>
            <person name="De Carvalho L.P.S."/>
            <person name="Shen B."/>
        </authorList>
    </citation>
    <scope>NUCLEOTIDE SEQUENCE [LARGE SCALE GENOMIC DNA]</scope>
    <source>
        <strain evidence="3 4">NPDC079179</strain>
    </source>
</reference>
<organism evidence="3 4">
    <name type="scientific">Kocuria salsicia</name>
    <dbReference type="NCBI Taxonomy" id="664639"/>
    <lineage>
        <taxon>Bacteria</taxon>
        <taxon>Bacillati</taxon>
        <taxon>Actinomycetota</taxon>
        <taxon>Actinomycetes</taxon>
        <taxon>Micrococcales</taxon>
        <taxon>Micrococcaceae</taxon>
        <taxon>Kocuria</taxon>
    </lineage>
</organism>
<keyword evidence="4" id="KW-1185">Reference proteome</keyword>
<proteinExistence type="predicted"/>
<gene>
    <name evidence="3" type="ORF">AB0O96_09155</name>
</gene>
<evidence type="ECO:0000313" key="3">
    <source>
        <dbReference type="EMBL" id="MEV8158357.1"/>
    </source>
</evidence>
<dbReference type="Pfam" id="PF00248">
    <property type="entry name" value="Aldo_ket_red"/>
    <property type="match status" value="1"/>
</dbReference>
<protein>
    <submittedName>
        <fullName evidence="3">Aldo/keto reductase</fullName>
    </submittedName>
</protein>
<dbReference type="RefSeq" id="WP_363784995.1">
    <property type="nucleotide sequence ID" value="NZ_JBFBLL010000005.1"/>
</dbReference>
<dbReference type="EMBL" id="JBFBLL010000005">
    <property type="protein sequence ID" value="MEV8158357.1"/>
    <property type="molecule type" value="Genomic_DNA"/>
</dbReference>
<dbReference type="InterPro" id="IPR036812">
    <property type="entry name" value="NAD(P)_OxRdtase_dom_sf"/>
</dbReference>
<evidence type="ECO:0000259" key="2">
    <source>
        <dbReference type="Pfam" id="PF00248"/>
    </source>
</evidence>